<evidence type="ECO:0000313" key="2">
    <source>
        <dbReference type="Proteomes" id="UP000545490"/>
    </source>
</evidence>
<gene>
    <name evidence="1" type="ORF">GGQ65_006292</name>
</gene>
<reference evidence="1 2" key="1">
    <citation type="submission" date="2020-08" db="EMBL/GenBank/DDBJ databases">
        <title>Genomic Encyclopedia of Type Strains, Phase IV (KMG-IV): sequencing the most valuable type-strain genomes for metagenomic binning, comparative biology and taxonomic classification.</title>
        <authorList>
            <person name="Goeker M."/>
        </authorList>
    </citation>
    <scope>NUCLEOTIDE SEQUENCE [LARGE SCALE GENOMIC DNA]</scope>
    <source>
        <strain evidence="1 2">DSM 19331</strain>
    </source>
</reference>
<accession>A0A7W6FM99</accession>
<dbReference type="AlphaFoldDB" id="A0A7W6FM99"/>
<protein>
    <submittedName>
        <fullName evidence="1">Uncharacterized protein</fullName>
    </submittedName>
</protein>
<organism evidence="1 2">
    <name type="scientific">Rhizobium fabae</name>
    <dbReference type="NCBI Taxonomy" id="573179"/>
    <lineage>
        <taxon>Bacteria</taxon>
        <taxon>Pseudomonadati</taxon>
        <taxon>Pseudomonadota</taxon>
        <taxon>Alphaproteobacteria</taxon>
        <taxon>Hyphomicrobiales</taxon>
        <taxon>Rhizobiaceae</taxon>
        <taxon>Rhizobium/Agrobacterium group</taxon>
        <taxon>Rhizobium</taxon>
    </lineage>
</organism>
<evidence type="ECO:0000313" key="1">
    <source>
        <dbReference type="EMBL" id="MBB3918952.1"/>
    </source>
</evidence>
<proteinExistence type="predicted"/>
<dbReference type="Proteomes" id="UP000545490">
    <property type="component" value="Unassembled WGS sequence"/>
</dbReference>
<sequence>MPDISWCMLPLSVTGIFIDAHVGQPAHADMAL</sequence>
<comment type="caution">
    <text evidence="1">The sequence shown here is derived from an EMBL/GenBank/DDBJ whole genome shotgun (WGS) entry which is preliminary data.</text>
</comment>
<name>A0A7W6FM99_9HYPH</name>
<dbReference type="EMBL" id="JACIDG010000022">
    <property type="protein sequence ID" value="MBB3918952.1"/>
    <property type="molecule type" value="Genomic_DNA"/>
</dbReference>